<evidence type="ECO:0000256" key="11">
    <source>
        <dbReference type="ARBA" id="ARBA00022840"/>
    </source>
</evidence>
<evidence type="ECO:0000256" key="7">
    <source>
        <dbReference type="ARBA" id="ARBA00022679"/>
    </source>
</evidence>
<dbReference type="EMBL" id="MFDD01000013">
    <property type="protein sequence ID" value="OGE40247.1"/>
    <property type="molecule type" value="Genomic_DNA"/>
</dbReference>
<proteinExistence type="inferred from homology"/>
<keyword evidence="10" id="KW-0418">Kinase</keyword>
<evidence type="ECO:0000256" key="5">
    <source>
        <dbReference type="ARBA" id="ARBA00011996"/>
    </source>
</evidence>
<accession>A0A1F5KH29</accession>
<keyword evidence="7" id="KW-0808">Transferase</keyword>
<keyword evidence="8" id="KW-0479">Metal-binding</keyword>
<comment type="similarity">
    <text evidence="4">Belongs to the PEP-utilizing enzyme family.</text>
</comment>
<dbReference type="Proteomes" id="UP000177328">
    <property type="component" value="Unassembled WGS sequence"/>
</dbReference>
<dbReference type="SUPFAM" id="SSF56059">
    <property type="entry name" value="Glutathione synthetase ATP-binding domain-like"/>
    <property type="match status" value="1"/>
</dbReference>
<dbReference type="AlphaFoldDB" id="A0A1F5KH29"/>
<dbReference type="InterPro" id="IPR002192">
    <property type="entry name" value="PPDK_AMP/ATP-bd"/>
</dbReference>
<dbReference type="InterPro" id="IPR013815">
    <property type="entry name" value="ATP_grasp_subdomain_1"/>
</dbReference>
<dbReference type="EC" id="2.7.9.2" evidence="5"/>
<evidence type="ECO:0000256" key="1">
    <source>
        <dbReference type="ARBA" id="ARBA00001946"/>
    </source>
</evidence>
<comment type="function">
    <text evidence="2">Catalyzes the phosphorylation of pyruvate to phosphoenolpyruvate.</text>
</comment>
<dbReference type="Pfam" id="PF01326">
    <property type="entry name" value="PPDK_N"/>
    <property type="match status" value="1"/>
</dbReference>
<keyword evidence="11" id="KW-0067">ATP-binding</keyword>
<evidence type="ECO:0000256" key="3">
    <source>
        <dbReference type="ARBA" id="ARBA00004742"/>
    </source>
</evidence>
<evidence type="ECO:0000313" key="17">
    <source>
        <dbReference type="Proteomes" id="UP000177328"/>
    </source>
</evidence>
<evidence type="ECO:0000256" key="2">
    <source>
        <dbReference type="ARBA" id="ARBA00002988"/>
    </source>
</evidence>
<comment type="pathway">
    <text evidence="3">Carbohydrate biosynthesis; gluconeogenesis.</text>
</comment>
<comment type="caution">
    <text evidence="16">The sequence shown here is derived from an EMBL/GenBank/DDBJ whole genome shotgun (WGS) entry which is preliminary data.</text>
</comment>
<comment type="cofactor">
    <cofactor evidence="1">
        <name>Mg(2+)</name>
        <dbReference type="ChEBI" id="CHEBI:18420"/>
    </cofactor>
</comment>
<reference evidence="16 17" key="1">
    <citation type="journal article" date="2016" name="Nat. Commun.">
        <title>Thousands of microbial genomes shed light on interconnected biogeochemical processes in an aquifer system.</title>
        <authorList>
            <person name="Anantharaman K."/>
            <person name="Brown C.T."/>
            <person name="Hug L.A."/>
            <person name="Sharon I."/>
            <person name="Castelle C.J."/>
            <person name="Probst A.J."/>
            <person name="Thomas B.C."/>
            <person name="Singh A."/>
            <person name="Wilkins M.J."/>
            <person name="Karaoz U."/>
            <person name="Brodie E.L."/>
            <person name="Williams K.H."/>
            <person name="Hubbard S.S."/>
            <person name="Banfield J.F."/>
        </authorList>
    </citation>
    <scope>NUCLEOTIDE SEQUENCE [LARGE SCALE GENOMIC DNA]</scope>
</reference>
<evidence type="ECO:0000259" key="15">
    <source>
        <dbReference type="Pfam" id="PF01326"/>
    </source>
</evidence>
<evidence type="ECO:0000256" key="13">
    <source>
        <dbReference type="ARBA" id="ARBA00033470"/>
    </source>
</evidence>
<evidence type="ECO:0000256" key="12">
    <source>
        <dbReference type="ARBA" id="ARBA00022842"/>
    </source>
</evidence>
<evidence type="ECO:0000256" key="9">
    <source>
        <dbReference type="ARBA" id="ARBA00022741"/>
    </source>
</evidence>
<evidence type="ECO:0000256" key="4">
    <source>
        <dbReference type="ARBA" id="ARBA00007837"/>
    </source>
</evidence>
<evidence type="ECO:0000256" key="8">
    <source>
        <dbReference type="ARBA" id="ARBA00022723"/>
    </source>
</evidence>
<dbReference type="InterPro" id="IPR006319">
    <property type="entry name" value="PEP_synth"/>
</dbReference>
<keyword evidence="9" id="KW-0547">Nucleotide-binding</keyword>
<feature type="domain" description="Pyruvate phosphate dikinase AMP/ATP-binding" evidence="15">
    <location>
        <begin position="48"/>
        <end position="274"/>
    </location>
</feature>
<dbReference type="UniPathway" id="UPA00138"/>
<dbReference type="GO" id="GO:0046872">
    <property type="term" value="F:metal ion binding"/>
    <property type="evidence" value="ECO:0007669"/>
    <property type="project" value="UniProtKB-KW"/>
</dbReference>
<gene>
    <name evidence="16" type="ORF">A3D25_05205</name>
</gene>
<dbReference type="PANTHER" id="PTHR43030:SF1">
    <property type="entry name" value="PHOSPHOENOLPYRUVATE SYNTHASE"/>
    <property type="match status" value="1"/>
</dbReference>
<evidence type="ECO:0000313" key="16">
    <source>
        <dbReference type="EMBL" id="OGE40247.1"/>
    </source>
</evidence>
<organism evidence="16 17">
    <name type="scientific">Candidatus Daviesbacteria bacterium RIFCSPHIGHO2_02_FULL_43_12</name>
    <dbReference type="NCBI Taxonomy" id="1797776"/>
    <lineage>
        <taxon>Bacteria</taxon>
        <taxon>Candidatus Daviesiibacteriota</taxon>
    </lineage>
</organism>
<dbReference type="GO" id="GO:0005524">
    <property type="term" value="F:ATP binding"/>
    <property type="evidence" value="ECO:0007669"/>
    <property type="project" value="UniProtKB-KW"/>
</dbReference>
<evidence type="ECO:0000256" key="10">
    <source>
        <dbReference type="ARBA" id="ARBA00022777"/>
    </source>
</evidence>
<protein>
    <recommendedName>
        <fullName evidence="6">Phosphoenolpyruvate synthase</fullName>
        <ecNumber evidence="5">2.7.9.2</ecNumber>
    </recommendedName>
    <alternativeName>
        <fullName evidence="13">Pyruvate, water dikinase</fullName>
    </alternativeName>
</protein>
<dbReference type="Gene3D" id="3.30.1490.20">
    <property type="entry name" value="ATP-grasp fold, A domain"/>
    <property type="match status" value="2"/>
</dbReference>
<dbReference type="GO" id="GO:0008986">
    <property type="term" value="F:pyruvate, water dikinase activity"/>
    <property type="evidence" value="ECO:0007669"/>
    <property type="project" value="UniProtKB-EC"/>
</dbReference>
<name>A0A1F5KH29_9BACT</name>
<comment type="catalytic activity">
    <reaction evidence="14">
        <text>pyruvate + ATP + H2O = phosphoenolpyruvate + AMP + phosphate + 2 H(+)</text>
        <dbReference type="Rhea" id="RHEA:11364"/>
        <dbReference type="ChEBI" id="CHEBI:15361"/>
        <dbReference type="ChEBI" id="CHEBI:15377"/>
        <dbReference type="ChEBI" id="CHEBI:15378"/>
        <dbReference type="ChEBI" id="CHEBI:30616"/>
        <dbReference type="ChEBI" id="CHEBI:43474"/>
        <dbReference type="ChEBI" id="CHEBI:58702"/>
        <dbReference type="ChEBI" id="CHEBI:456215"/>
        <dbReference type="EC" id="2.7.9.2"/>
    </reaction>
</comment>
<evidence type="ECO:0000256" key="14">
    <source>
        <dbReference type="ARBA" id="ARBA00047700"/>
    </source>
</evidence>
<evidence type="ECO:0000256" key="6">
    <source>
        <dbReference type="ARBA" id="ARBA00021623"/>
    </source>
</evidence>
<keyword evidence="12" id="KW-0460">Magnesium</keyword>
<dbReference type="GO" id="GO:0006094">
    <property type="term" value="P:gluconeogenesis"/>
    <property type="evidence" value="ECO:0007669"/>
    <property type="project" value="UniProtKB-UniPathway"/>
</dbReference>
<sequence length="275" mass="30705">MFIKFFKDLSKDNVKDAGGKGASLGEMTNAGIPVPPGFVITTDTYKNFYKQELPIDVQQEILAAFDQLGAERVAVRSSAVAEDSSNASWAGQMESYLNVSKQELFDKVRECWNSNKSERGLAYAALQNIAEDQLFVAVVIQKMVESESSGVMFTINPVTKNTQELMIEAGFGLGEMLVQGMITPDNFVVAKDTLEIRNKEISTQETMLVFQDGENKEVLVPEEKKKEPTLTEAQVKELAQLGIRIEDHYHSPQDIEWALEKGRLYIVQSRPITTL</sequence>
<dbReference type="Gene3D" id="3.30.470.20">
    <property type="entry name" value="ATP-grasp fold, B domain"/>
    <property type="match status" value="1"/>
</dbReference>
<dbReference type="PANTHER" id="PTHR43030">
    <property type="entry name" value="PHOSPHOENOLPYRUVATE SYNTHASE"/>
    <property type="match status" value="1"/>
</dbReference>